<keyword evidence="2" id="KW-1185">Reference proteome</keyword>
<evidence type="ECO:0000313" key="2">
    <source>
        <dbReference type="Proteomes" id="UP001140087"/>
    </source>
</evidence>
<organism evidence="1 2">
    <name type="scientific">Coemansia helicoidea</name>
    <dbReference type="NCBI Taxonomy" id="1286919"/>
    <lineage>
        <taxon>Eukaryota</taxon>
        <taxon>Fungi</taxon>
        <taxon>Fungi incertae sedis</taxon>
        <taxon>Zoopagomycota</taxon>
        <taxon>Kickxellomycotina</taxon>
        <taxon>Kickxellomycetes</taxon>
        <taxon>Kickxellales</taxon>
        <taxon>Kickxellaceae</taxon>
        <taxon>Coemansia</taxon>
    </lineage>
</organism>
<comment type="caution">
    <text evidence="1">The sequence shown here is derived from an EMBL/GenBank/DDBJ whole genome shotgun (WGS) entry which is preliminary data.</text>
</comment>
<sequence length="101" mass="10096">MAATTAAPAAGAKDKAAKKKGSTKRATEHAGEADAPPAAKRNKTRAKPSDAAEPQSDVEEPPNDAGADAMQTSDAEPEAPAGTAAPSDAFESLPLTPQTQS</sequence>
<protein>
    <submittedName>
        <fullName evidence="1">Uncharacterized protein</fullName>
    </submittedName>
</protein>
<feature type="non-terminal residue" evidence="1">
    <location>
        <position position="101"/>
    </location>
</feature>
<gene>
    <name evidence="1" type="ORF">H4R21_002843</name>
</gene>
<dbReference type="EMBL" id="JANBUN010000799">
    <property type="protein sequence ID" value="KAJ2801286.1"/>
    <property type="molecule type" value="Genomic_DNA"/>
</dbReference>
<proteinExistence type="predicted"/>
<name>A0ACC1L600_9FUNG</name>
<reference evidence="1" key="1">
    <citation type="submission" date="2022-07" db="EMBL/GenBank/DDBJ databases">
        <title>Phylogenomic reconstructions and comparative analyses of Kickxellomycotina fungi.</title>
        <authorList>
            <person name="Reynolds N.K."/>
            <person name="Stajich J.E."/>
            <person name="Barry K."/>
            <person name="Grigoriev I.V."/>
            <person name="Crous P."/>
            <person name="Smith M.E."/>
        </authorList>
    </citation>
    <scope>NUCLEOTIDE SEQUENCE</scope>
    <source>
        <strain evidence="1">BCRC 34780</strain>
    </source>
</reference>
<dbReference type="Proteomes" id="UP001140087">
    <property type="component" value="Unassembled WGS sequence"/>
</dbReference>
<evidence type="ECO:0000313" key="1">
    <source>
        <dbReference type="EMBL" id="KAJ2801286.1"/>
    </source>
</evidence>
<accession>A0ACC1L600</accession>